<keyword evidence="2" id="KW-1185">Reference proteome</keyword>
<dbReference type="InterPro" id="IPR053204">
    <property type="entry name" value="Oxopyrrolidines_Biosynth-assoc"/>
</dbReference>
<proteinExistence type="predicted"/>
<gene>
    <name evidence="1" type="ORF">DBV05_g1709</name>
</gene>
<dbReference type="PANTHER" id="PTHR38797">
    <property type="entry name" value="NUCLEAR PORE COMPLEX PROTEIN NUP85-RELATED"/>
    <property type="match status" value="1"/>
</dbReference>
<evidence type="ECO:0000313" key="2">
    <source>
        <dbReference type="Proteomes" id="UP000325902"/>
    </source>
</evidence>
<dbReference type="AlphaFoldDB" id="A0A5N5DP57"/>
<name>A0A5N5DP57_9PEZI</name>
<reference evidence="1 2" key="1">
    <citation type="journal article" date="2019" name="Sci. Rep.">
        <title>A multi-omics analysis of the grapevine pathogen Lasiodiplodia theobromae reveals that temperature affects the expression of virulence- and pathogenicity-related genes.</title>
        <authorList>
            <person name="Felix C."/>
            <person name="Meneses R."/>
            <person name="Goncalves M.F.M."/>
            <person name="Tilleman L."/>
            <person name="Duarte A.S."/>
            <person name="Jorrin-Novo J.V."/>
            <person name="Van de Peer Y."/>
            <person name="Deforce D."/>
            <person name="Van Nieuwerburgh F."/>
            <person name="Esteves A.C."/>
            <person name="Alves A."/>
        </authorList>
    </citation>
    <scope>NUCLEOTIDE SEQUENCE [LARGE SCALE GENOMIC DNA]</scope>
    <source>
        <strain evidence="1 2">LA-SOL3</strain>
    </source>
</reference>
<dbReference type="EMBL" id="VCHE01000006">
    <property type="protein sequence ID" value="KAB2579728.1"/>
    <property type="molecule type" value="Genomic_DNA"/>
</dbReference>
<dbReference type="InterPro" id="IPR022085">
    <property type="entry name" value="OpdG"/>
</dbReference>
<protein>
    <submittedName>
        <fullName evidence="1">Uncharacterized protein</fullName>
    </submittedName>
</protein>
<evidence type="ECO:0000313" key="1">
    <source>
        <dbReference type="EMBL" id="KAB2579728.1"/>
    </source>
</evidence>
<dbReference type="Proteomes" id="UP000325902">
    <property type="component" value="Unassembled WGS sequence"/>
</dbReference>
<comment type="caution">
    <text evidence="1">The sequence shown here is derived from an EMBL/GenBank/DDBJ whole genome shotgun (WGS) entry which is preliminary data.</text>
</comment>
<organism evidence="1 2">
    <name type="scientific">Lasiodiplodia theobromae</name>
    <dbReference type="NCBI Taxonomy" id="45133"/>
    <lineage>
        <taxon>Eukaryota</taxon>
        <taxon>Fungi</taxon>
        <taxon>Dikarya</taxon>
        <taxon>Ascomycota</taxon>
        <taxon>Pezizomycotina</taxon>
        <taxon>Dothideomycetes</taxon>
        <taxon>Dothideomycetes incertae sedis</taxon>
        <taxon>Botryosphaeriales</taxon>
        <taxon>Botryosphaeriaceae</taxon>
        <taxon>Lasiodiplodia</taxon>
    </lineage>
</organism>
<dbReference type="PANTHER" id="PTHR38797:SF4">
    <property type="entry name" value="NUCLEAR PORE COMPLEX PROTEIN NUP85"/>
    <property type="match status" value="1"/>
</dbReference>
<accession>A0A5N5DP57</accession>
<dbReference type="Pfam" id="PF12311">
    <property type="entry name" value="DUF3632"/>
    <property type="match status" value="1"/>
</dbReference>
<sequence length="119" mass="13417">MRETWNGPKAMLGVVASAADEARDHWTNANAFCAHFVKLYGDVIPLMSCYRIYALWTISSALEYGIQSRRGEDLWLDIPAAAKWVEILGSEMRDWVDDYEGWPGADGGTLWKAESMENV</sequence>
<dbReference type="OrthoDB" id="3350591at2759"/>